<dbReference type="EMBL" id="BRPK01000001">
    <property type="protein sequence ID" value="GLB34414.1"/>
    <property type="molecule type" value="Genomic_DNA"/>
</dbReference>
<organism evidence="1 2">
    <name type="scientific">Lyophyllum shimeji</name>
    <name type="common">Hon-shimeji</name>
    <name type="synonym">Tricholoma shimeji</name>
    <dbReference type="NCBI Taxonomy" id="47721"/>
    <lineage>
        <taxon>Eukaryota</taxon>
        <taxon>Fungi</taxon>
        <taxon>Dikarya</taxon>
        <taxon>Basidiomycota</taxon>
        <taxon>Agaricomycotina</taxon>
        <taxon>Agaricomycetes</taxon>
        <taxon>Agaricomycetidae</taxon>
        <taxon>Agaricales</taxon>
        <taxon>Tricholomatineae</taxon>
        <taxon>Lyophyllaceae</taxon>
        <taxon>Lyophyllum</taxon>
    </lineage>
</organism>
<dbReference type="AlphaFoldDB" id="A0A9P3PF59"/>
<evidence type="ECO:0000313" key="1">
    <source>
        <dbReference type="EMBL" id="GLB34414.1"/>
    </source>
</evidence>
<name>A0A9P3PF59_LYOSH</name>
<comment type="caution">
    <text evidence="1">The sequence shown here is derived from an EMBL/GenBank/DDBJ whole genome shotgun (WGS) entry which is preliminary data.</text>
</comment>
<dbReference type="Proteomes" id="UP001063166">
    <property type="component" value="Unassembled WGS sequence"/>
</dbReference>
<proteinExistence type="predicted"/>
<reference evidence="1" key="1">
    <citation type="submission" date="2022-07" db="EMBL/GenBank/DDBJ databases">
        <title>The genome of Lyophyllum shimeji provides insight into the initial evolution of ectomycorrhizal fungal genome.</title>
        <authorList>
            <person name="Kobayashi Y."/>
            <person name="Shibata T."/>
            <person name="Hirakawa H."/>
            <person name="Shigenobu S."/>
            <person name="Nishiyama T."/>
            <person name="Yamada A."/>
            <person name="Hasebe M."/>
            <person name="Kawaguchi M."/>
        </authorList>
    </citation>
    <scope>NUCLEOTIDE SEQUENCE</scope>
    <source>
        <strain evidence="1">AT787</strain>
    </source>
</reference>
<keyword evidence="2" id="KW-1185">Reference proteome</keyword>
<gene>
    <name evidence="1" type="ORF">LshimejAT787_0112980</name>
</gene>
<accession>A0A9P3PF59</accession>
<evidence type="ECO:0000313" key="2">
    <source>
        <dbReference type="Proteomes" id="UP001063166"/>
    </source>
</evidence>
<protein>
    <submittedName>
        <fullName evidence="1">Uncharacterized protein</fullName>
    </submittedName>
</protein>
<sequence>MSHRHAAPYSYVTSRSFITPPSNTTLHASASVPESRQLEEFLHSQVKRLRIPEEELREAFKSNYGSLQKAMEVIQAIDARNAAAVARAFPPGERPKAIGVVMPVLRHRAFVGFLAG</sequence>